<keyword evidence="4 6" id="KW-1133">Transmembrane helix</keyword>
<name>A0A255YNM0_9SPHN</name>
<evidence type="ECO:0000256" key="4">
    <source>
        <dbReference type="ARBA" id="ARBA00022989"/>
    </source>
</evidence>
<sequence>MNLTMRIFLALLAGLVVGALLPADIGKPLLPVSDAIGNLWLQALQMTIIPLIAGLLFSGIAQSVGQAGGGRTAGRALLAFFLLLVFSAGWSMIFVPLLLDWWPAPPAAAAAIVATSAGAQPVGEIKVDLGKWLLSMVPANIFDSLAKGDMLPVVTFISLFALAASRLDDDRRRQLVSLFDAVKEAMLVLVGWIFVIAPLGVFALAVSVGIKAGLGAFGLLGHYIAVLVAVQVGLIILVYPLAVLLGRVGPLAFARAVLPAQTVAVSTQSSIASLPAIFDGAERLGLPRATAQVVLPLAVSIFRITSPCANVAVVLYCGHLYGMEHSALAYLGALLAALVAAVSTGGLPGSITFLAACVPIANAMGVPIAVLPVLLAVELVPDVFRTLGNVTADLAVTAILSRDRSR</sequence>
<protein>
    <recommendedName>
        <fullName evidence="9">Sodium:dicarboxylate symporter</fullName>
    </recommendedName>
</protein>
<feature type="transmembrane region" description="Helical" evidence="6">
    <location>
        <begin position="76"/>
        <end position="99"/>
    </location>
</feature>
<evidence type="ECO:0000256" key="6">
    <source>
        <dbReference type="SAM" id="Phobius"/>
    </source>
</evidence>
<dbReference type="RefSeq" id="WP_094473241.1">
    <property type="nucleotide sequence ID" value="NZ_NOXT01000098.1"/>
</dbReference>
<organism evidence="7 8">
    <name type="scientific">Sandarakinorhabdus cyanobacteriorum</name>
    <dbReference type="NCBI Taxonomy" id="1981098"/>
    <lineage>
        <taxon>Bacteria</taxon>
        <taxon>Pseudomonadati</taxon>
        <taxon>Pseudomonadota</taxon>
        <taxon>Alphaproteobacteria</taxon>
        <taxon>Sphingomonadales</taxon>
        <taxon>Sphingosinicellaceae</taxon>
        <taxon>Sandarakinorhabdus</taxon>
    </lineage>
</organism>
<dbReference type="SUPFAM" id="SSF118215">
    <property type="entry name" value="Proton glutamate symport protein"/>
    <property type="match status" value="1"/>
</dbReference>
<feature type="transmembrane region" description="Helical" evidence="6">
    <location>
        <begin position="150"/>
        <end position="167"/>
    </location>
</feature>
<keyword evidence="2" id="KW-0813">Transport</keyword>
<feature type="transmembrane region" description="Helical" evidence="6">
    <location>
        <begin position="39"/>
        <end position="64"/>
    </location>
</feature>
<dbReference type="Pfam" id="PF00375">
    <property type="entry name" value="SDF"/>
    <property type="match status" value="1"/>
</dbReference>
<comment type="caution">
    <text evidence="7">The sequence shown here is derived from an EMBL/GenBank/DDBJ whole genome shotgun (WGS) entry which is preliminary data.</text>
</comment>
<feature type="transmembrane region" description="Helical" evidence="6">
    <location>
        <begin position="187"/>
        <end position="210"/>
    </location>
</feature>
<accession>A0A255YNM0</accession>
<dbReference type="GO" id="GO:0015293">
    <property type="term" value="F:symporter activity"/>
    <property type="evidence" value="ECO:0007669"/>
    <property type="project" value="InterPro"/>
</dbReference>
<dbReference type="Gene3D" id="1.10.3860.10">
    <property type="entry name" value="Sodium:dicarboxylate symporter"/>
    <property type="match status" value="1"/>
</dbReference>
<evidence type="ECO:0000256" key="1">
    <source>
        <dbReference type="ARBA" id="ARBA00004141"/>
    </source>
</evidence>
<evidence type="ECO:0000256" key="2">
    <source>
        <dbReference type="ARBA" id="ARBA00022448"/>
    </source>
</evidence>
<dbReference type="AlphaFoldDB" id="A0A255YNM0"/>
<keyword evidence="8" id="KW-1185">Reference proteome</keyword>
<feature type="transmembrane region" description="Helical" evidence="6">
    <location>
        <begin position="353"/>
        <end position="377"/>
    </location>
</feature>
<evidence type="ECO:0008006" key="9">
    <source>
        <dbReference type="Google" id="ProtNLM"/>
    </source>
</evidence>
<keyword evidence="5 6" id="KW-0472">Membrane</keyword>
<feature type="transmembrane region" description="Helical" evidence="6">
    <location>
        <begin position="328"/>
        <end position="347"/>
    </location>
</feature>
<feature type="transmembrane region" description="Helical" evidence="6">
    <location>
        <begin position="293"/>
        <end position="316"/>
    </location>
</feature>
<dbReference type="PANTHER" id="PTHR42865">
    <property type="entry name" value="PROTON/GLUTAMATE-ASPARTATE SYMPORTER"/>
    <property type="match status" value="1"/>
</dbReference>
<evidence type="ECO:0000313" key="8">
    <source>
        <dbReference type="Proteomes" id="UP000216991"/>
    </source>
</evidence>
<dbReference type="Proteomes" id="UP000216991">
    <property type="component" value="Unassembled WGS sequence"/>
</dbReference>
<evidence type="ECO:0000313" key="7">
    <source>
        <dbReference type="EMBL" id="OYQ30842.1"/>
    </source>
</evidence>
<reference evidence="7 8" key="1">
    <citation type="submission" date="2017-07" db="EMBL/GenBank/DDBJ databases">
        <title>Sandarakinorhabdus cyanobacteriorum sp. nov., a novel bacterium isolated from cyanobacterial aggregates in a eutrophic lake.</title>
        <authorList>
            <person name="Cai H."/>
        </authorList>
    </citation>
    <scope>NUCLEOTIDE SEQUENCE [LARGE SCALE GENOMIC DNA]</scope>
    <source>
        <strain evidence="7 8">TH057</strain>
    </source>
</reference>
<feature type="transmembrane region" description="Helical" evidence="6">
    <location>
        <begin position="222"/>
        <end position="245"/>
    </location>
</feature>
<comment type="subcellular location">
    <subcellularLocation>
        <location evidence="1">Membrane</location>
        <topology evidence="1">Multi-pass membrane protein</topology>
    </subcellularLocation>
</comment>
<gene>
    <name evidence="7" type="ORF">CHU93_06155</name>
</gene>
<dbReference type="PRINTS" id="PR00173">
    <property type="entry name" value="EDTRNSPORT"/>
</dbReference>
<evidence type="ECO:0000256" key="3">
    <source>
        <dbReference type="ARBA" id="ARBA00022692"/>
    </source>
</evidence>
<dbReference type="InterPro" id="IPR036458">
    <property type="entry name" value="Na:dicarbo_symporter_sf"/>
</dbReference>
<dbReference type="InterPro" id="IPR001991">
    <property type="entry name" value="Na-dicarboxylate_symporter"/>
</dbReference>
<proteinExistence type="predicted"/>
<keyword evidence="3 6" id="KW-0812">Transmembrane</keyword>
<dbReference type="GO" id="GO:0005886">
    <property type="term" value="C:plasma membrane"/>
    <property type="evidence" value="ECO:0007669"/>
    <property type="project" value="TreeGrafter"/>
</dbReference>
<evidence type="ECO:0000256" key="5">
    <source>
        <dbReference type="ARBA" id="ARBA00023136"/>
    </source>
</evidence>
<dbReference type="EMBL" id="NOXT01000098">
    <property type="protein sequence ID" value="OYQ30842.1"/>
    <property type="molecule type" value="Genomic_DNA"/>
</dbReference>
<dbReference type="OrthoDB" id="9766690at2"/>
<dbReference type="PANTHER" id="PTHR42865:SF10">
    <property type="entry name" value="SODIUM:DICARBOXYLATE SYMPORTER FAMILY PROTEIN"/>
    <property type="match status" value="1"/>
</dbReference>